<dbReference type="Proteomes" id="UP001153076">
    <property type="component" value="Unassembled WGS sequence"/>
</dbReference>
<name>A0A9Q1GS25_9CARY</name>
<organism evidence="3 4">
    <name type="scientific">Carnegiea gigantea</name>
    <dbReference type="NCBI Taxonomy" id="171969"/>
    <lineage>
        <taxon>Eukaryota</taxon>
        <taxon>Viridiplantae</taxon>
        <taxon>Streptophyta</taxon>
        <taxon>Embryophyta</taxon>
        <taxon>Tracheophyta</taxon>
        <taxon>Spermatophyta</taxon>
        <taxon>Magnoliopsida</taxon>
        <taxon>eudicotyledons</taxon>
        <taxon>Gunneridae</taxon>
        <taxon>Pentapetalae</taxon>
        <taxon>Caryophyllales</taxon>
        <taxon>Cactineae</taxon>
        <taxon>Cactaceae</taxon>
        <taxon>Cactoideae</taxon>
        <taxon>Echinocereeae</taxon>
        <taxon>Carnegiea</taxon>
    </lineage>
</organism>
<keyword evidence="4" id="KW-1185">Reference proteome</keyword>
<dbReference type="InterPro" id="IPR003871">
    <property type="entry name" value="RFA1B/D_OB_1st"/>
</dbReference>
<dbReference type="InterPro" id="IPR012340">
    <property type="entry name" value="NA-bd_OB-fold"/>
</dbReference>
<dbReference type="OrthoDB" id="1194401at2759"/>
<reference evidence="3" key="1">
    <citation type="submission" date="2022-04" db="EMBL/GenBank/DDBJ databases">
        <title>Carnegiea gigantea Genome sequencing and assembly v2.</title>
        <authorList>
            <person name="Copetti D."/>
            <person name="Sanderson M.J."/>
            <person name="Burquez A."/>
            <person name="Wojciechowski M.F."/>
        </authorList>
    </citation>
    <scope>NUCLEOTIDE SEQUENCE</scope>
    <source>
        <strain evidence="3">SGP5-SGP5p</strain>
        <tissue evidence="3">Aerial part</tissue>
    </source>
</reference>
<accession>A0A9Q1GS25</accession>
<dbReference type="Pfam" id="PF02721">
    <property type="entry name" value="DUF223"/>
    <property type="match status" value="1"/>
</dbReference>
<evidence type="ECO:0000259" key="2">
    <source>
        <dbReference type="Pfam" id="PF08646"/>
    </source>
</evidence>
<dbReference type="Gene3D" id="2.40.50.140">
    <property type="entry name" value="Nucleic acid-binding proteins"/>
    <property type="match status" value="2"/>
</dbReference>
<comment type="caution">
    <text evidence="3">The sequence shown here is derived from an EMBL/GenBank/DDBJ whole genome shotgun (WGS) entry which is preliminary data.</text>
</comment>
<proteinExistence type="predicted"/>
<dbReference type="Pfam" id="PF08646">
    <property type="entry name" value="Rep_fac-A_C"/>
    <property type="match status" value="1"/>
</dbReference>
<protein>
    <submittedName>
        <fullName evidence="3">Uncharacterized protein</fullName>
    </submittedName>
</protein>
<evidence type="ECO:0000313" key="3">
    <source>
        <dbReference type="EMBL" id="KAJ8424254.1"/>
    </source>
</evidence>
<evidence type="ECO:0000313" key="4">
    <source>
        <dbReference type="Proteomes" id="UP001153076"/>
    </source>
</evidence>
<feature type="domain" description="Replication protein A 70 kDa DNA-binding subunit B/D first OB fold" evidence="1">
    <location>
        <begin position="6"/>
        <end position="105"/>
    </location>
</feature>
<feature type="domain" description="Replication factor A C-terminal" evidence="2">
    <location>
        <begin position="211"/>
        <end position="293"/>
    </location>
</feature>
<gene>
    <name evidence="3" type="ORF">Cgig2_011141</name>
</gene>
<dbReference type="InterPro" id="IPR013955">
    <property type="entry name" value="Rep_factor-A_C"/>
</dbReference>
<dbReference type="SUPFAM" id="SSF50249">
    <property type="entry name" value="Nucleic acid-binding proteins"/>
    <property type="match status" value="2"/>
</dbReference>
<evidence type="ECO:0000259" key="1">
    <source>
        <dbReference type="Pfam" id="PF02721"/>
    </source>
</evidence>
<sequence>MAPSKKFLKELNEKMDHFTIKVKVIENTRERSSPNKTRYQKIRFQDEQGGKMQATIFGDNIALYGKAVKFEKEYEITNAKIKPIKEQYRTSEEQYEIEFVDTIVIRPLFQASSSDDMPQYCEIGTIPGVPYLPDRYDVLGIALYVEPLRTVVGLLDPMPIVGLTALKSSTHKGYSLAATVSTSIIIDPKGEKLETLLEWVKANKDDVMALKECGRKSHDDKGATFNCNFSSCKNRSSTSVPRVTFGFNLYDETGCIALTAFSDDATKLLGKDANALHNMAYETRNKFLKQAIESYKDKLVYTQVTPGAAFAINKIMSCVVSRKLAIAQNDLGVNNLT</sequence>
<dbReference type="EMBL" id="JAKOGI010001726">
    <property type="protein sequence ID" value="KAJ8424254.1"/>
    <property type="molecule type" value="Genomic_DNA"/>
</dbReference>
<dbReference type="AlphaFoldDB" id="A0A9Q1GS25"/>